<comment type="caution">
    <text evidence="2">The sequence shown here is derived from an EMBL/GenBank/DDBJ whole genome shotgun (WGS) entry which is preliminary data.</text>
</comment>
<dbReference type="PANTHER" id="PTHR37951">
    <property type="entry name" value="CYTOPLASMIC PROTEIN-RELATED"/>
    <property type="match status" value="1"/>
</dbReference>
<keyword evidence="3" id="KW-1185">Reference proteome</keyword>
<name>A0ABT1CA96_9HYPH</name>
<dbReference type="RefSeq" id="WP_252821642.1">
    <property type="nucleotide sequence ID" value="NZ_JAMXQS010000009.1"/>
</dbReference>
<evidence type="ECO:0000313" key="3">
    <source>
        <dbReference type="Proteomes" id="UP001205906"/>
    </source>
</evidence>
<organism evidence="2 3">
    <name type="scientific">Mesorhizobium liriopis</name>
    <dbReference type="NCBI Taxonomy" id="2953882"/>
    <lineage>
        <taxon>Bacteria</taxon>
        <taxon>Pseudomonadati</taxon>
        <taxon>Pseudomonadota</taxon>
        <taxon>Alphaproteobacteria</taxon>
        <taxon>Hyphomicrobiales</taxon>
        <taxon>Phyllobacteriaceae</taxon>
        <taxon>Mesorhizobium</taxon>
    </lineage>
</organism>
<proteinExistence type="predicted"/>
<dbReference type="InterPro" id="IPR010657">
    <property type="entry name" value="ImpA_N"/>
</dbReference>
<dbReference type="NCBIfam" id="TIGR03363">
    <property type="entry name" value="VI_chp_8"/>
    <property type="match status" value="1"/>
</dbReference>
<gene>
    <name evidence="2" type="primary">tssA</name>
    <name evidence="2" type="ORF">NGM99_18370</name>
</gene>
<dbReference type="Pfam" id="PF06812">
    <property type="entry name" value="ImpA_N"/>
    <property type="match status" value="1"/>
</dbReference>
<protein>
    <submittedName>
        <fullName evidence="2">Type VI secretion system protein TssA</fullName>
    </submittedName>
</protein>
<dbReference type="InterPro" id="IPR017740">
    <property type="entry name" value="TssA-like"/>
</dbReference>
<evidence type="ECO:0000259" key="1">
    <source>
        <dbReference type="Pfam" id="PF06812"/>
    </source>
</evidence>
<dbReference type="Proteomes" id="UP001205906">
    <property type="component" value="Unassembled WGS sequence"/>
</dbReference>
<sequence>MAAAPLDIERLSAPISSVSPAGEDIRMGSKVELYYRLKDARSLARNEERSQAPGEPFRLSPAWGDVRSLAVELLEGTTSDIEILAWLAEAELRLNGFAGLAQVFDLGTALVEDRFDALHSIDGDTLADKVAPFSGLNGVGGEGTLIQPIRLSPVIPERGFFQSSLWDFQLAQRPGEEGRRKKLKDAAVEAGPAAMRRHLEAITRALQSFNALTAALDARCGPEAPASSAIRSVLDEARLAVINLGSLEREVATESGVADKVPEAAEAAGTPAQAQGAGPIRSREDAFDRLLDVADYFRRTEPQSPVASALDTIVARGRMDFTALLAELVQDEQTRRNILISAGIRPNPDRSS</sequence>
<reference evidence="2 3" key="1">
    <citation type="submission" date="2022-06" db="EMBL/GenBank/DDBJ databases">
        <title>Mesorhizobium sp. strain RP14 Genome sequencing and assembly.</title>
        <authorList>
            <person name="Kim I."/>
        </authorList>
    </citation>
    <scope>NUCLEOTIDE SEQUENCE [LARGE SCALE GENOMIC DNA]</scope>
    <source>
        <strain evidence="3">RP14(2022)</strain>
    </source>
</reference>
<evidence type="ECO:0000313" key="2">
    <source>
        <dbReference type="EMBL" id="MCO6051754.1"/>
    </source>
</evidence>
<accession>A0ABT1CA96</accession>
<dbReference type="PANTHER" id="PTHR37951:SF1">
    <property type="entry name" value="TYPE VI SECRETION SYSTEM COMPONENT TSSA1"/>
    <property type="match status" value="1"/>
</dbReference>
<feature type="domain" description="ImpA N-terminal" evidence="1">
    <location>
        <begin position="13"/>
        <end position="137"/>
    </location>
</feature>
<dbReference type="EMBL" id="JAMXQS010000009">
    <property type="protein sequence ID" value="MCO6051754.1"/>
    <property type="molecule type" value="Genomic_DNA"/>
</dbReference>